<proteinExistence type="predicted"/>
<keyword evidence="2" id="KW-1185">Reference proteome</keyword>
<evidence type="ECO:0000313" key="1">
    <source>
        <dbReference type="EMBL" id="KAG0443067.1"/>
    </source>
</evidence>
<accession>A0AC60QTW5</accession>
<comment type="caution">
    <text evidence="1">The sequence shown here is derived from an EMBL/GenBank/DDBJ whole genome shotgun (WGS) entry which is preliminary data.</text>
</comment>
<dbReference type="EMBL" id="JABSTQ010003882">
    <property type="protein sequence ID" value="KAG0443067.1"/>
    <property type="molecule type" value="Genomic_DNA"/>
</dbReference>
<dbReference type="Proteomes" id="UP000805193">
    <property type="component" value="Unassembled WGS sequence"/>
</dbReference>
<name>A0AC60QTW5_IXOPE</name>
<gene>
    <name evidence="1" type="ORF">HPB47_015321</name>
</gene>
<protein>
    <submittedName>
        <fullName evidence="1">Uncharacterized protein</fullName>
    </submittedName>
</protein>
<feature type="non-terminal residue" evidence="1">
    <location>
        <position position="143"/>
    </location>
</feature>
<organism evidence="1 2">
    <name type="scientific">Ixodes persulcatus</name>
    <name type="common">Taiga tick</name>
    <dbReference type="NCBI Taxonomy" id="34615"/>
    <lineage>
        <taxon>Eukaryota</taxon>
        <taxon>Metazoa</taxon>
        <taxon>Ecdysozoa</taxon>
        <taxon>Arthropoda</taxon>
        <taxon>Chelicerata</taxon>
        <taxon>Arachnida</taxon>
        <taxon>Acari</taxon>
        <taxon>Parasitiformes</taxon>
        <taxon>Ixodida</taxon>
        <taxon>Ixodoidea</taxon>
        <taxon>Ixodidae</taxon>
        <taxon>Ixodinae</taxon>
        <taxon>Ixodes</taxon>
    </lineage>
</organism>
<sequence>MEPTARKELDGKLGTPVFEARDFHAHADLGLLVQKDIYSLLFQTGLVVMPEQPWLCCSPDGLIQVSGETVLIEIKCPESCKTRPIFDHEAVICNVAYLTNTDVELSLEPPKPHYTQVQVQLYVLNLRKAIFYVYSPKGSKSVL</sequence>
<reference evidence="1 2" key="1">
    <citation type="journal article" date="2020" name="Cell">
        <title>Large-Scale Comparative Analyses of Tick Genomes Elucidate Their Genetic Diversity and Vector Capacities.</title>
        <authorList>
            <consortium name="Tick Genome and Microbiome Consortium (TIGMIC)"/>
            <person name="Jia N."/>
            <person name="Wang J."/>
            <person name="Shi W."/>
            <person name="Du L."/>
            <person name="Sun Y."/>
            <person name="Zhan W."/>
            <person name="Jiang J.F."/>
            <person name="Wang Q."/>
            <person name="Zhang B."/>
            <person name="Ji P."/>
            <person name="Bell-Sakyi L."/>
            <person name="Cui X.M."/>
            <person name="Yuan T.T."/>
            <person name="Jiang B.G."/>
            <person name="Yang W.F."/>
            <person name="Lam T.T."/>
            <person name="Chang Q.C."/>
            <person name="Ding S.J."/>
            <person name="Wang X.J."/>
            <person name="Zhu J.G."/>
            <person name="Ruan X.D."/>
            <person name="Zhao L."/>
            <person name="Wei J.T."/>
            <person name="Ye R.Z."/>
            <person name="Que T.C."/>
            <person name="Du C.H."/>
            <person name="Zhou Y.H."/>
            <person name="Cheng J.X."/>
            <person name="Dai P.F."/>
            <person name="Guo W.B."/>
            <person name="Han X.H."/>
            <person name="Huang E.J."/>
            <person name="Li L.F."/>
            <person name="Wei W."/>
            <person name="Gao Y.C."/>
            <person name="Liu J.Z."/>
            <person name="Shao H.Z."/>
            <person name="Wang X."/>
            <person name="Wang C.C."/>
            <person name="Yang T.C."/>
            <person name="Huo Q.B."/>
            <person name="Li W."/>
            <person name="Chen H.Y."/>
            <person name="Chen S.E."/>
            <person name="Zhou L.G."/>
            <person name="Ni X.B."/>
            <person name="Tian J.H."/>
            <person name="Sheng Y."/>
            <person name="Liu T."/>
            <person name="Pan Y.S."/>
            <person name="Xia L.Y."/>
            <person name="Li J."/>
            <person name="Zhao F."/>
            <person name="Cao W.C."/>
        </authorList>
    </citation>
    <scope>NUCLEOTIDE SEQUENCE [LARGE SCALE GENOMIC DNA]</scope>
    <source>
        <strain evidence="1">Iper-2018</strain>
    </source>
</reference>
<evidence type="ECO:0000313" key="2">
    <source>
        <dbReference type="Proteomes" id="UP000805193"/>
    </source>
</evidence>